<feature type="transmembrane region" description="Helical" evidence="6">
    <location>
        <begin position="273"/>
        <end position="289"/>
    </location>
</feature>
<evidence type="ECO:0000256" key="3">
    <source>
        <dbReference type="ARBA" id="ARBA00022692"/>
    </source>
</evidence>
<gene>
    <name evidence="8" type="ORF">EMPS_09292</name>
</gene>
<dbReference type="PANTHER" id="PTHR42718">
    <property type="entry name" value="MAJOR FACILITATOR SUPERFAMILY MULTIDRUG TRANSPORTER MFSC"/>
    <property type="match status" value="1"/>
</dbReference>
<organism evidence="8 9">
    <name type="scientific">Entomortierella parvispora</name>
    <dbReference type="NCBI Taxonomy" id="205924"/>
    <lineage>
        <taxon>Eukaryota</taxon>
        <taxon>Fungi</taxon>
        <taxon>Fungi incertae sedis</taxon>
        <taxon>Mucoromycota</taxon>
        <taxon>Mortierellomycotina</taxon>
        <taxon>Mortierellomycetes</taxon>
        <taxon>Mortierellales</taxon>
        <taxon>Mortierellaceae</taxon>
        <taxon>Entomortierella</taxon>
    </lineage>
</organism>
<dbReference type="AlphaFoldDB" id="A0A9P3HI15"/>
<dbReference type="OrthoDB" id="2130629at2759"/>
<reference evidence="8" key="1">
    <citation type="submission" date="2021-11" db="EMBL/GenBank/DDBJ databases">
        <authorList>
            <person name="Herlambang A."/>
            <person name="Guo Y."/>
            <person name="Takashima Y."/>
            <person name="Nishizawa T."/>
        </authorList>
    </citation>
    <scope>NUCLEOTIDE SEQUENCE</scope>
    <source>
        <strain evidence="8">E1425</strain>
    </source>
</reference>
<feature type="transmembrane region" description="Helical" evidence="6">
    <location>
        <begin position="399"/>
        <end position="423"/>
    </location>
</feature>
<feature type="transmembrane region" description="Helical" evidence="6">
    <location>
        <begin position="375"/>
        <end position="393"/>
    </location>
</feature>
<evidence type="ECO:0000259" key="7">
    <source>
        <dbReference type="PROSITE" id="PS50850"/>
    </source>
</evidence>
<feature type="transmembrane region" description="Helical" evidence="6">
    <location>
        <begin position="179"/>
        <end position="203"/>
    </location>
</feature>
<evidence type="ECO:0000256" key="6">
    <source>
        <dbReference type="SAM" id="Phobius"/>
    </source>
</evidence>
<feature type="transmembrane region" description="Helical" evidence="6">
    <location>
        <begin position="241"/>
        <end position="261"/>
    </location>
</feature>
<dbReference type="Pfam" id="PF07690">
    <property type="entry name" value="MFS_1"/>
    <property type="match status" value="1"/>
</dbReference>
<protein>
    <recommendedName>
        <fullName evidence="7">Major facilitator superfamily (MFS) profile domain-containing protein</fullName>
    </recommendedName>
</protein>
<dbReference type="InterPro" id="IPR036259">
    <property type="entry name" value="MFS_trans_sf"/>
</dbReference>
<feature type="transmembrane region" description="Helical" evidence="6">
    <location>
        <begin position="444"/>
        <end position="465"/>
    </location>
</feature>
<feature type="transmembrane region" description="Helical" evidence="6">
    <location>
        <begin position="485"/>
        <end position="504"/>
    </location>
</feature>
<dbReference type="PROSITE" id="PS50850">
    <property type="entry name" value="MFS"/>
    <property type="match status" value="1"/>
</dbReference>
<feature type="transmembrane region" description="Helical" evidence="6">
    <location>
        <begin position="209"/>
        <end position="229"/>
    </location>
</feature>
<keyword evidence="3 6" id="KW-0812">Transmembrane</keyword>
<dbReference type="Gene3D" id="1.20.1720.10">
    <property type="entry name" value="Multidrug resistance protein D"/>
    <property type="match status" value="1"/>
</dbReference>
<feature type="transmembrane region" description="Helical" evidence="6">
    <location>
        <begin position="309"/>
        <end position="330"/>
    </location>
</feature>
<evidence type="ECO:0000313" key="9">
    <source>
        <dbReference type="Proteomes" id="UP000827284"/>
    </source>
</evidence>
<keyword evidence="5 6" id="KW-0472">Membrane</keyword>
<dbReference type="Proteomes" id="UP000827284">
    <property type="component" value="Unassembled WGS sequence"/>
</dbReference>
<sequence length="565" mass="60242">MSQPKPSTVVLSFSENESTTTIANTITDVVPPSSATADKATTLDKLRTNLTPLLLYVVSTAQFLDVVNGASVSVAILPIAEGLQFKMPEVIWILNAYTIAFAGLLLVSGRLGDLFGHRRMFLAGLLWFSTWAIVVSFSSTPLMFIIARALQGMGAAGTVPTAMALIATNFAPGPERTRAFSVFAAFGGLGAVTGILLAGGLIASIGWPWIFRISAIAGLVLFVLGFLAIPVSPPKAEKPKIDWIGAATVSLGVTGIVYYISTGLEDGWASPKTLPVFFAGLILLSLFVFTESKVHSPLMPLRIWKNKSFASSVVLAFVSMGMFQGVIYFSNLVFQEVYGWTALQSAVGFLVHSLLAVVVFTTLGRVMPRLSLKPLIMTGFLLRCITALMFAFMNEHTSYWAIPFPAFIIHIFGVGFSLLPIQVTAVRDADNKDQGLVGGMYNTGLQLGAPFGIAIFNVIALSINGSSSDASVNGGPLLMKGYKNAFFGIVAFGIFGFLLTTALLPWDKPNRPAKATTTVSDIAVEAGAEDLEKGESAIESKLDSEVSTIVSVKIPERIKPSMANL</sequence>
<feature type="transmembrane region" description="Helical" evidence="6">
    <location>
        <begin position="53"/>
        <end position="78"/>
    </location>
</feature>
<reference evidence="8" key="2">
    <citation type="journal article" date="2022" name="Microbiol. Resour. Announc.">
        <title>Whole-Genome Sequence of Entomortierella parvispora E1425, a Mucoromycotan Fungus Associated with Burkholderiaceae-Related Endosymbiotic Bacteria.</title>
        <authorList>
            <person name="Herlambang A."/>
            <person name="Guo Y."/>
            <person name="Takashima Y."/>
            <person name="Narisawa K."/>
            <person name="Ohta H."/>
            <person name="Nishizawa T."/>
        </authorList>
    </citation>
    <scope>NUCLEOTIDE SEQUENCE</scope>
    <source>
        <strain evidence="8">E1425</strain>
    </source>
</reference>
<keyword evidence="4 6" id="KW-1133">Transmembrane helix</keyword>
<feature type="domain" description="Major facilitator superfamily (MFS) profile" evidence="7">
    <location>
        <begin position="54"/>
        <end position="508"/>
    </location>
</feature>
<dbReference type="InterPro" id="IPR011701">
    <property type="entry name" value="MFS"/>
</dbReference>
<feature type="transmembrane region" description="Helical" evidence="6">
    <location>
        <begin position="342"/>
        <end position="363"/>
    </location>
</feature>
<evidence type="ECO:0000313" key="8">
    <source>
        <dbReference type="EMBL" id="GJJ76933.1"/>
    </source>
</evidence>
<name>A0A9P3HI15_9FUNG</name>
<evidence type="ECO:0000256" key="4">
    <source>
        <dbReference type="ARBA" id="ARBA00022989"/>
    </source>
</evidence>
<dbReference type="GO" id="GO:0016020">
    <property type="term" value="C:membrane"/>
    <property type="evidence" value="ECO:0007669"/>
    <property type="project" value="UniProtKB-SubCell"/>
</dbReference>
<dbReference type="Gene3D" id="1.20.1250.20">
    <property type="entry name" value="MFS general substrate transporter like domains"/>
    <property type="match status" value="1"/>
</dbReference>
<feature type="transmembrane region" description="Helical" evidence="6">
    <location>
        <begin position="145"/>
        <end position="167"/>
    </location>
</feature>
<dbReference type="EMBL" id="BQFW01000013">
    <property type="protein sequence ID" value="GJJ76933.1"/>
    <property type="molecule type" value="Genomic_DNA"/>
</dbReference>
<evidence type="ECO:0000256" key="1">
    <source>
        <dbReference type="ARBA" id="ARBA00004141"/>
    </source>
</evidence>
<keyword evidence="2" id="KW-0813">Transport</keyword>
<proteinExistence type="predicted"/>
<dbReference type="InterPro" id="IPR020846">
    <property type="entry name" value="MFS_dom"/>
</dbReference>
<comment type="caution">
    <text evidence="8">The sequence shown here is derived from an EMBL/GenBank/DDBJ whole genome shotgun (WGS) entry which is preliminary data.</text>
</comment>
<accession>A0A9P3HI15</accession>
<feature type="transmembrane region" description="Helical" evidence="6">
    <location>
        <begin position="90"/>
        <end position="108"/>
    </location>
</feature>
<comment type="subcellular location">
    <subcellularLocation>
        <location evidence="1">Membrane</location>
        <topology evidence="1">Multi-pass membrane protein</topology>
    </subcellularLocation>
</comment>
<dbReference type="SUPFAM" id="SSF103473">
    <property type="entry name" value="MFS general substrate transporter"/>
    <property type="match status" value="1"/>
</dbReference>
<dbReference type="PANTHER" id="PTHR42718:SF9">
    <property type="entry name" value="MAJOR FACILITATOR SUPERFAMILY MULTIDRUG TRANSPORTER MFSC"/>
    <property type="match status" value="1"/>
</dbReference>
<evidence type="ECO:0000256" key="2">
    <source>
        <dbReference type="ARBA" id="ARBA00022448"/>
    </source>
</evidence>
<dbReference type="GO" id="GO:0022857">
    <property type="term" value="F:transmembrane transporter activity"/>
    <property type="evidence" value="ECO:0007669"/>
    <property type="project" value="InterPro"/>
</dbReference>
<feature type="transmembrane region" description="Helical" evidence="6">
    <location>
        <begin position="120"/>
        <end position="139"/>
    </location>
</feature>
<keyword evidence="9" id="KW-1185">Reference proteome</keyword>
<evidence type="ECO:0000256" key="5">
    <source>
        <dbReference type="ARBA" id="ARBA00023136"/>
    </source>
</evidence>